<dbReference type="AlphaFoldDB" id="A0A381RMH8"/>
<feature type="non-terminal residue" evidence="1">
    <location>
        <position position="1"/>
    </location>
</feature>
<dbReference type="Pfam" id="PF19937">
    <property type="entry name" value="GldC-like"/>
    <property type="match status" value="1"/>
</dbReference>
<dbReference type="EMBL" id="UINC01002115">
    <property type="protein sequence ID" value="SUZ93070.1"/>
    <property type="molecule type" value="Genomic_DNA"/>
</dbReference>
<sequence>VELDENKIPNKIYWTAKDGKISKKETKAALLSLWDSESRESLRIDLWTKDMPIDDMKMFFYQTLSTMTDTYQRATQDEEMTKSMKDFCNFFAERLELSDK</sequence>
<accession>A0A381RMH8</accession>
<name>A0A381RMH8_9ZZZZ</name>
<evidence type="ECO:0000313" key="1">
    <source>
        <dbReference type="EMBL" id="SUZ93070.1"/>
    </source>
</evidence>
<protein>
    <recommendedName>
        <fullName evidence="2">Gliding motility protein GldC</fullName>
    </recommendedName>
</protein>
<gene>
    <name evidence="1" type="ORF">METZ01_LOCUS45924</name>
</gene>
<evidence type="ECO:0008006" key="2">
    <source>
        <dbReference type="Google" id="ProtNLM"/>
    </source>
</evidence>
<proteinExistence type="predicted"/>
<dbReference type="InterPro" id="IPR019854">
    <property type="entry name" value="Motility-assoc_prot_GldC"/>
</dbReference>
<reference evidence="1" key="1">
    <citation type="submission" date="2018-05" db="EMBL/GenBank/DDBJ databases">
        <authorList>
            <person name="Lanie J.A."/>
            <person name="Ng W.-L."/>
            <person name="Kazmierczak K.M."/>
            <person name="Andrzejewski T.M."/>
            <person name="Davidsen T.M."/>
            <person name="Wayne K.J."/>
            <person name="Tettelin H."/>
            <person name="Glass J.I."/>
            <person name="Rusch D."/>
            <person name="Podicherti R."/>
            <person name="Tsui H.-C.T."/>
            <person name="Winkler M.E."/>
        </authorList>
    </citation>
    <scope>NUCLEOTIDE SEQUENCE</scope>
</reference>
<organism evidence="1">
    <name type="scientific">marine metagenome</name>
    <dbReference type="NCBI Taxonomy" id="408172"/>
    <lineage>
        <taxon>unclassified sequences</taxon>
        <taxon>metagenomes</taxon>
        <taxon>ecological metagenomes</taxon>
    </lineage>
</organism>
<dbReference type="NCBIfam" id="TIGR03515">
    <property type="entry name" value="GldC"/>
    <property type="match status" value="1"/>
</dbReference>